<name>A0AAV6UUI3_9ARAC</name>
<keyword evidence="2" id="KW-1185">Reference proteome</keyword>
<proteinExistence type="predicted"/>
<dbReference type="AlphaFoldDB" id="A0AAV6UUI3"/>
<dbReference type="EMBL" id="JAFNEN010000277">
    <property type="protein sequence ID" value="KAG8187181.1"/>
    <property type="molecule type" value="Genomic_DNA"/>
</dbReference>
<protein>
    <submittedName>
        <fullName evidence="1">Uncharacterized protein</fullName>
    </submittedName>
</protein>
<evidence type="ECO:0000313" key="1">
    <source>
        <dbReference type="EMBL" id="KAG8187181.1"/>
    </source>
</evidence>
<evidence type="ECO:0000313" key="2">
    <source>
        <dbReference type="Proteomes" id="UP000827092"/>
    </source>
</evidence>
<accession>A0AAV6UUI3</accession>
<gene>
    <name evidence="1" type="ORF">JTE90_020053</name>
</gene>
<organism evidence="1 2">
    <name type="scientific">Oedothorax gibbosus</name>
    <dbReference type="NCBI Taxonomy" id="931172"/>
    <lineage>
        <taxon>Eukaryota</taxon>
        <taxon>Metazoa</taxon>
        <taxon>Ecdysozoa</taxon>
        <taxon>Arthropoda</taxon>
        <taxon>Chelicerata</taxon>
        <taxon>Arachnida</taxon>
        <taxon>Araneae</taxon>
        <taxon>Araneomorphae</taxon>
        <taxon>Entelegynae</taxon>
        <taxon>Araneoidea</taxon>
        <taxon>Linyphiidae</taxon>
        <taxon>Erigoninae</taxon>
        <taxon>Oedothorax</taxon>
    </lineage>
</organism>
<comment type="caution">
    <text evidence="1">The sequence shown here is derived from an EMBL/GenBank/DDBJ whole genome shotgun (WGS) entry which is preliminary data.</text>
</comment>
<sequence>MFILVVTPFSTKGPKLCCDTAVADTATYGILGRLWIGVEFSDLITVSTSLENTTSLVMAGDETDFSPGTILTRVGAELLMRRVDGAWLAGVPGRVLGA</sequence>
<reference evidence="1 2" key="1">
    <citation type="journal article" date="2022" name="Nat. Ecol. Evol.">
        <title>A masculinizing supergene underlies an exaggerated male reproductive morph in a spider.</title>
        <authorList>
            <person name="Hendrickx F."/>
            <person name="De Corte Z."/>
            <person name="Sonet G."/>
            <person name="Van Belleghem S.M."/>
            <person name="Kostlbacher S."/>
            <person name="Vangestel C."/>
        </authorList>
    </citation>
    <scope>NUCLEOTIDE SEQUENCE [LARGE SCALE GENOMIC DNA]</scope>
    <source>
        <strain evidence="1">W744_W776</strain>
    </source>
</reference>
<dbReference type="Proteomes" id="UP000827092">
    <property type="component" value="Unassembled WGS sequence"/>
</dbReference>